<gene>
    <name evidence="1" type="ORF">HPB47_017980</name>
</gene>
<evidence type="ECO:0000313" key="1">
    <source>
        <dbReference type="EMBL" id="KAG0436381.1"/>
    </source>
</evidence>
<dbReference type="EMBL" id="JABSTQ010006987">
    <property type="protein sequence ID" value="KAG0436381.1"/>
    <property type="molecule type" value="Genomic_DNA"/>
</dbReference>
<sequence>MDLPNLTPLEVEILRRTADISSISYDATPTRDADASNATDSDDSSLSSMSTPEEEDEPDDATQRLGNTNCCCVRMETVAECVCCREYPAAVRKQQGRQSCVTSHPDFEGLCLNPGVLQLALLNMRHYAGTKGTGGQRQHEPALHRRLMVPIFMEFDDHKFIADLMAELDVYARASGTLEAYMTERILPLAWQASARRCLELGFTWQVKGPWGPSRGNLAEPGPPCLHEFPFGRPREDGIHERQKEDALVGHCHLVVGSALLVVGRHFLD</sequence>
<comment type="caution">
    <text evidence="1">The sequence shown here is derived from an EMBL/GenBank/DDBJ whole genome shotgun (WGS) entry which is preliminary data.</text>
</comment>
<protein>
    <submittedName>
        <fullName evidence="1">Uncharacterized protein</fullName>
    </submittedName>
</protein>
<name>A0AC60QLV3_IXOPE</name>
<dbReference type="Proteomes" id="UP000805193">
    <property type="component" value="Unassembled WGS sequence"/>
</dbReference>
<evidence type="ECO:0000313" key="2">
    <source>
        <dbReference type="Proteomes" id="UP000805193"/>
    </source>
</evidence>
<reference evidence="1 2" key="1">
    <citation type="journal article" date="2020" name="Cell">
        <title>Large-Scale Comparative Analyses of Tick Genomes Elucidate Their Genetic Diversity and Vector Capacities.</title>
        <authorList>
            <consortium name="Tick Genome and Microbiome Consortium (TIGMIC)"/>
            <person name="Jia N."/>
            <person name="Wang J."/>
            <person name="Shi W."/>
            <person name="Du L."/>
            <person name="Sun Y."/>
            <person name="Zhan W."/>
            <person name="Jiang J.F."/>
            <person name="Wang Q."/>
            <person name="Zhang B."/>
            <person name="Ji P."/>
            <person name="Bell-Sakyi L."/>
            <person name="Cui X.M."/>
            <person name="Yuan T.T."/>
            <person name="Jiang B.G."/>
            <person name="Yang W.F."/>
            <person name="Lam T.T."/>
            <person name="Chang Q.C."/>
            <person name="Ding S.J."/>
            <person name="Wang X.J."/>
            <person name="Zhu J.G."/>
            <person name="Ruan X.D."/>
            <person name="Zhao L."/>
            <person name="Wei J.T."/>
            <person name="Ye R.Z."/>
            <person name="Que T.C."/>
            <person name="Du C.H."/>
            <person name="Zhou Y.H."/>
            <person name="Cheng J.X."/>
            <person name="Dai P.F."/>
            <person name="Guo W.B."/>
            <person name="Han X.H."/>
            <person name="Huang E.J."/>
            <person name="Li L.F."/>
            <person name="Wei W."/>
            <person name="Gao Y.C."/>
            <person name="Liu J.Z."/>
            <person name="Shao H.Z."/>
            <person name="Wang X."/>
            <person name="Wang C.C."/>
            <person name="Yang T.C."/>
            <person name="Huo Q.B."/>
            <person name="Li W."/>
            <person name="Chen H.Y."/>
            <person name="Chen S.E."/>
            <person name="Zhou L.G."/>
            <person name="Ni X.B."/>
            <person name="Tian J.H."/>
            <person name="Sheng Y."/>
            <person name="Liu T."/>
            <person name="Pan Y.S."/>
            <person name="Xia L.Y."/>
            <person name="Li J."/>
            <person name="Zhao F."/>
            <person name="Cao W.C."/>
        </authorList>
    </citation>
    <scope>NUCLEOTIDE SEQUENCE [LARGE SCALE GENOMIC DNA]</scope>
    <source>
        <strain evidence="1">Iper-2018</strain>
    </source>
</reference>
<keyword evidence="2" id="KW-1185">Reference proteome</keyword>
<proteinExistence type="predicted"/>
<accession>A0AC60QLV3</accession>
<organism evidence="1 2">
    <name type="scientific">Ixodes persulcatus</name>
    <name type="common">Taiga tick</name>
    <dbReference type="NCBI Taxonomy" id="34615"/>
    <lineage>
        <taxon>Eukaryota</taxon>
        <taxon>Metazoa</taxon>
        <taxon>Ecdysozoa</taxon>
        <taxon>Arthropoda</taxon>
        <taxon>Chelicerata</taxon>
        <taxon>Arachnida</taxon>
        <taxon>Acari</taxon>
        <taxon>Parasitiformes</taxon>
        <taxon>Ixodida</taxon>
        <taxon>Ixodoidea</taxon>
        <taxon>Ixodidae</taxon>
        <taxon>Ixodinae</taxon>
        <taxon>Ixodes</taxon>
    </lineage>
</organism>